<dbReference type="AlphaFoldDB" id="A0A1B1NFV1"/>
<name>A0A1B1NFV1_9MICO</name>
<dbReference type="OrthoDB" id="3470041at2"/>
<organism evidence="1 2">
    <name type="scientific">Serinicoccus hydrothermalis</name>
    <dbReference type="NCBI Taxonomy" id="1758689"/>
    <lineage>
        <taxon>Bacteria</taxon>
        <taxon>Bacillati</taxon>
        <taxon>Actinomycetota</taxon>
        <taxon>Actinomycetes</taxon>
        <taxon>Micrococcales</taxon>
        <taxon>Ornithinimicrobiaceae</taxon>
        <taxon>Serinicoccus</taxon>
    </lineage>
</organism>
<accession>A0A1B1NFV1</accession>
<sequence>MLLWYAAYGSNMHRDRLLRYLQGGRPDGARRTYVGARDAAAPLADAALSLPGSLRFAGESLTWGGGVAFYDPDAAAPEDRVLARAYLITEEQFADVAAQEMHRAPGEALELATVLGTGRHAHGPGRYETLHHVGEREGRPVLTFTADRPGDLPANPPVGAYLRTMARGWAEAHGMSTEEVVDHLWANPQVRLGWDRTALHDLLTGAPAGS</sequence>
<dbReference type="KEGG" id="serj:SGUI_2899"/>
<dbReference type="RefSeq" id="WP_157621870.1">
    <property type="nucleotide sequence ID" value="NZ_CP014989.1"/>
</dbReference>
<evidence type="ECO:0000313" key="1">
    <source>
        <dbReference type="EMBL" id="ANS80295.1"/>
    </source>
</evidence>
<reference evidence="1 2" key="1">
    <citation type="submission" date="2016-03" db="EMBL/GenBank/DDBJ databases">
        <title>Shallow-sea hydrothermal system.</title>
        <authorList>
            <person name="Tang K."/>
        </authorList>
    </citation>
    <scope>NUCLEOTIDE SEQUENCE [LARGE SCALE GENOMIC DNA]</scope>
    <source>
        <strain evidence="1 2">JLT9</strain>
    </source>
</reference>
<dbReference type="STRING" id="1758689.SGUI_2899"/>
<evidence type="ECO:0000313" key="2">
    <source>
        <dbReference type="Proteomes" id="UP000092482"/>
    </source>
</evidence>
<dbReference type="Proteomes" id="UP000092482">
    <property type="component" value="Chromosome"/>
</dbReference>
<protein>
    <recommendedName>
        <fullName evidence="3">Histone deacetylase</fullName>
    </recommendedName>
</protein>
<dbReference type="PATRIC" id="fig|1758689.4.peg.3025"/>
<dbReference type="Gene3D" id="3.10.490.10">
    <property type="entry name" value="Gamma-glutamyl cyclotransferase-like"/>
    <property type="match status" value="1"/>
</dbReference>
<keyword evidence="2" id="KW-1185">Reference proteome</keyword>
<dbReference type="EMBL" id="CP014989">
    <property type="protein sequence ID" value="ANS80295.1"/>
    <property type="molecule type" value="Genomic_DNA"/>
</dbReference>
<evidence type="ECO:0008006" key="3">
    <source>
        <dbReference type="Google" id="ProtNLM"/>
    </source>
</evidence>
<gene>
    <name evidence="1" type="ORF">SGUI_2899</name>
</gene>
<proteinExistence type="predicted"/>